<sequence length="30" mass="3655">MLILILVYYSLLYITKEQLPKKPLFHISYI</sequence>
<organism evidence="1">
    <name type="scientific">Siphoviridae sp. ctCIv11</name>
    <dbReference type="NCBI Taxonomy" id="2827806"/>
    <lineage>
        <taxon>Viruses</taxon>
        <taxon>Duplodnaviria</taxon>
        <taxon>Heunggongvirae</taxon>
        <taxon>Uroviricota</taxon>
        <taxon>Caudoviricetes</taxon>
    </lineage>
</organism>
<dbReference type="EMBL" id="BK032513">
    <property type="protein sequence ID" value="DAF45075.1"/>
    <property type="molecule type" value="Genomic_DNA"/>
</dbReference>
<name>A0A8S5S2M5_9CAUD</name>
<proteinExistence type="predicted"/>
<evidence type="ECO:0000313" key="1">
    <source>
        <dbReference type="EMBL" id="DAF45075.1"/>
    </source>
</evidence>
<reference evidence="1" key="1">
    <citation type="journal article" date="2021" name="Proc. Natl. Acad. Sci. U.S.A.">
        <title>A Catalog of Tens of Thousands of Viruses from Human Metagenomes Reveals Hidden Associations with Chronic Diseases.</title>
        <authorList>
            <person name="Tisza M.J."/>
            <person name="Buck C.B."/>
        </authorList>
    </citation>
    <scope>NUCLEOTIDE SEQUENCE</scope>
    <source>
        <strain evidence="1">CtCIv11</strain>
    </source>
</reference>
<accession>A0A8S5S2M5</accession>
<protein>
    <submittedName>
        <fullName evidence="1">Uncharacterized protein</fullName>
    </submittedName>
</protein>